<name>A0ABR8SLT6_9BACL</name>
<feature type="transmembrane region" description="Helical" evidence="6">
    <location>
        <begin position="406"/>
        <end position="425"/>
    </location>
</feature>
<evidence type="ECO:0000256" key="1">
    <source>
        <dbReference type="ARBA" id="ARBA00004651"/>
    </source>
</evidence>
<feature type="transmembrane region" description="Helical" evidence="6">
    <location>
        <begin position="6"/>
        <end position="32"/>
    </location>
</feature>
<dbReference type="InterPro" id="IPR036866">
    <property type="entry name" value="RibonucZ/Hydroxyglut_hydro"/>
</dbReference>
<reference evidence="8 9" key="1">
    <citation type="submission" date="2020-08" db="EMBL/GenBank/DDBJ databases">
        <title>A Genomic Blueprint of the Chicken Gut Microbiome.</title>
        <authorList>
            <person name="Gilroy R."/>
            <person name="Ravi A."/>
            <person name="Getino M."/>
            <person name="Pursley I."/>
            <person name="Horton D.L."/>
            <person name="Alikhan N.-F."/>
            <person name="Baker D."/>
            <person name="Gharbi K."/>
            <person name="Hall N."/>
            <person name="Watson M."/>
            <person name="Adriaenssens E.M."/>
            <person name="Foster-Nyarko E."/>
            <person name="Jarju S."/>
            <person name="Secka A."/>
            <person name="Antonio M."/>
            <person name="Oren A."/>
            <person name="Chaudhuri R."/>
            <person name="La Ragione R.M."/>
            <person name="Hildebrand F."/>
            <person name="Pallen M.J."/>
        </authorList>
    </citation>
    <scope>NUCLEOTIDE SEQUENCE [LARGE SCALE GENOMIC DNA]</scope>
    <source>
        <strain evidence="8 9">Sa2CUA10</strain>
    </source>
</reference>
<dbReference type="InterPro" id="IPR035681">
    <property type="entry name" value="ComA-like_MBL"/>
</dbReference>
<evidence type="ECO:0000256" key="5">
    <source>
        <dbReference type="ARBA" id="ARBA00023136"/>
    </source>
</evidence>
<evidence type="ECO:0000313" key="9">
    <source>
        <dbReference type="Proteomes" id="UP000603641"/>
    </source>
</evidence>
<feature type="transmembrane region" description="Helical" evidence="6">
    <location>
        <begin position="299"/>
        <end position="316"/>
    </location>
</feature>
<keyword evidence="3 6" id="KW-0812">Transmembrane</keyword>
<dbReference type="EMBL" id="JACSQM010000004">
    <property type="protein sequence ID" value="MBD7964434.1"/>
    <property type="molecule type" value="Genomic_DNA"/>
</dbReference>
<organism evidence="8 9">
    <name type="scientific">Fictibacillus norfolkensis</name>
    <dbReference type="NCBI Taxonomy" id="2762233"/>
    <lineage>
        <taxon>Bacteria</taxon>
        <taxon>Bacillati</taxon>
        <taxon>Bacillota</taxon>
        <taxon>Bacilli</taxon>
        <taxon>Bacillales</taxon>
        <taxon>Fictibacillaceae</taxon>
        <taxon>Fictibacillus</taxon>
    </lineage>
</organism>
<keyword evidence="9" id="KW-1185">Reference proteome</keyword>
<evidence type="ECO:0000256" key="4">
    <source>
        <dbReference type="ARBA" id="ARBA00022989"/>
    </source>
</evidence>
<dbReference type="RefSeq" id="WP_191753770.1">
    <property type="nucleotide sequence ID" value="NZ_JACSQM010000004.1"/>
</dbReference>
<evidence type="ECO:0000256" key="3">
    <source>
        <dbReference type="ARBA" id="ARBA00022692"/>
    </source>
</evidence>
<dbReference type="InterPro" id="IPR052159">
    <property type="entry name" value="Competence_DNA_uptake"/>
</dbReference>
<dbReference type="InterPro" id="IPR025405">
    <property type="entry name" value="DUF4131"/>
</dbReference>
<feature type="transmembrane region" description="Helical" evidence="6">
    <location>
        <begin position="223"/>
        <end position="246"/>
    </location>
</feature>
<feature type="transmembrane region" description="Helical" evidence="6">
    <location>
        <begin position="275"/>
        <end position="292"/>
    </location>
</feature>
<gene>
    <name evidence="8" type="ORF">H9648_10235</name>
</gene>
<feature type="transmembrane region" description="Helical" evidence="6">
    <location>
        <begin position="322"/>
        <end position="340"/>
    </location>
</feature>
<protein>
    <submittedName>
        <fullName evidence="8">DNA internalization-related competence protein ComEC/Rec2</fullName>
    </submittedName>
</protein>
<feature type="transmembrane region" description="Helical" evidence="6">
    <location>
        <begin position="437"/>
        <end position="457"/>
    </location>
</feature>
<dbReference type="PANTHER" id="PTHR30619:SF1">
    <property type="entry name" value="RECOMBINATION PROTEIN 2"/>
    <property type="match status" value="1"/>
</dbReference>
<dbReference type="Gene3D" id="3.60.15.10">
    <property type="entry name" value="Ribonuclease Z/Hydroxyacylglutathione hydrolase-like"/>
    <property type="match status" value="1"/>
</dbReference>
<dbReference type="NCBIfam" id="TIGR00360">
    <property type="entry name" value="ComEC_N-term"/>
    <property type="match status" value="1"/>
</dbReference>
<dbReference type="InterPro" id="IPR004477">
    <property type="entry name" value="ComEC_N"/>
</dbReference>
<sequence length="755" mass="85934">MSACSAFYGIWLFQHFSVTGLVLLAILVIVIIVQLKKKSVYVLVFLPVFFVYSYYDHTNSFSKLPQKQMKFSGKIKSIPKIDGNLLSFELVTNDETIIVYHKIKSAAEQEQLKKLSVNLSCVLKGKLEEPRKRSHFYGMDYREYLKNNDIYWILSTIEFGVGHCVKTKNVSFHDHIKAWRNKNINELESHFSKNTSGLMNALLFGYRDGIEAETLHYYQGLGLTHLLAVSGFNVGIVTYFLYLILVRMGFIKEIAYGLIILFLPIYIVLTGAESSIIRAGMMGIIVILVMMLRRKVHPVTLLSAVCIGMLSFNPSFAFDLGFQLSFLMTFVLITSIYVLKNASPLRLLIITSFICSIFSFPIILYHFFEFSLLSIPFNVLYIPFVSMLLFPISFISLLLSIFAPKVILIVNEIIEFFFYFSAVFMEKAQFLKMAVVLGRPAEWIFTLYFAGILFFLYRWEVTKRIHIVFIVPFLVVCFIHWGLPYANPKATVSFINVGQGDSILVELPYRKAVYMIDTGGTVSFDQEDWEKREEEYDVTKEIVLPFLKAKGIRHVDGLIITHGDTDHGGGGEFLLENIKVNNVFLPNKRKGNNLETLIETTAARKNINVVKLGKGMHWKSTHSLFFVLHPGSKESTSNNNSIVLWLKIYDHTFLLTGDIEAEAETDITNSFPKIKTDVLKVGHHGSVTSSTATFLDSVSPRYGIISAGENNLYGHPALDVLKRLRERDIAIYRTDEHGDVSIVVDKKRFKVKTAK</sequence>
<evidence type="ECO:0000259" key="7">
    <source>
        <dbReference type="SMART" id="SM00849"/>
    </source>
</evidence>
<dbReference type="PANTHER" id="PTHR30619">
    <property type="entry name" value="DNA INTERNALIZATION/COMPETENCE PROTEIN COMEC/REC2"/>
    <property type="match status" value="1"/>
</dbReference>
<dbReference type="InterPro" id="IPR001279">
    <property type="entry name" value="Metallo-B-lactamas"/>
</dbReference>
<accession>A0ABR8SLT6</accession>
<feature type="transmembrane region" description="Helical" evidence="6">
    <location>
        <begin position="464"/>
        <end position="483"/>
    </location>
</feature>
<dbReference type="NCBIfam" id="TIGR00361">
    <property type="entry name" value="ComEC_Rec2"/>
    <property type="match status" value="1"/>
</dbReference>
<dbReference type="Proteomes" id="UP000603641">
    <property type="component" value="Unassembled WGS sequence"/>
</dbReference>
<proteinExistence type="predicted"/>
<evidence type="ECO:0000313" key="8">
    <source>
        <dbReference type="EMBL" id="MBD7964434.1"/>
    </source>
</evidence>
<comment type="subcellular location">
    <subcellularLocation>
        <location evidence="1">Cell membrane</location>
        <topology evidence="1">Multi-pass membrane protein</topology>
    </subcellularLocation>
</comment>
<dbReference type="InterPro" id="IPR004797">
    <property type="entry name" value="Competence_ComEC/Rec2"/>
</dbReference>
<keyword evidence="4 6" id="KW-1133">Transmembrane helix</keyword>
<dbReference type="Pfam" id="PF13567">
    <property type="entry name" value="DUF4131"/>
    <property type="match status" value="1"/>
</dbReference>
<dbReference type="SUPFAM" id="SSF56281">
    <property type="entry name" value="Metallo-hydrolase/oxidoreductase"/>
    <property type="match status" value="1"/>
</dbReference>
<dbReference type="Pfam" id="PF03772">
    <property type="entry name" value="Competence"/>
    <property type="match status" value="1"/>
</dbReference>
<dbReference type="SMART" id="SM00849">
    <property type="entry name" value="Lactamase_B"/>
    <property type="match status" value="1"/>
</dbReference>
<comment type="caution">
    <text evidence="8">The sequence shown here is derived from an EMBL/GenBank/DDBJ whole genome shotgun (WGS) entry which is preliminary data.</text>
</comment>
<feature type="transmembrane region" description="Helical" evidence="6">
    <location>
        <begin position="380"/>
        <end position="399"/>
    </location>
</feature>
<feature type="transmembrane region" description="Helical" evidence="6">
    <location>
        <begin position="347"/>
        <end position="368"/>
    </location>
</feature>
<feature type="transmembrane region" description="Helical" evidence="6">
    <location>
        <begin position="253"/>
        <end position="269"/>
    </location>
</feature>
<dbReference type="CDD" id="cd07731">
    <property type="entry name" value="ComA-like_MBL-fold"/>
    <property type="match status" value="1"/>
</dbReference>
<keyword evidence="2" id="KW-1003">Cell membrane</keyword>
<keyword evidence="5 6" id="KW-0472">Membrane</keyword>
<feature type="domain" description="Metallo-beta-lactamase" evidence="7">
    <location>
        <begin position="499"/>
        <end position="709"/>
    </location>
</feature>
<evidence type="ECO:0000256" key="6">
    <source>
        <dbReference type="SAM" id="Phobius"/>
    </source>
</evidence>
<dbReference type="Pfam" id="PF00753">
    <property type="entry name" value="Lactamase_B"/>
    <property type="match status" value="1"/>
</dbReference>
<feature type="transmembrane region" description="Helical" evidence="6">
    <location>
        <begin position="39"/>
        <end position="55"/>
    </location>
</feature>
<evidence type="ECO:0000256" key="2">
    <source>
        <dbReference type="ARBA" id="ARBA00022475"/>
    </source>
</evidence>